<comment type="caution">
    <text evidence="4">The sequence shown here is derived from an EMBL/GenBank/DDBJ whole genome shotgun (WGS) entry which is preliminary data.</text>
</comment>
<protein>
    <submittedName>
        <fullName evidence="4">2'-deoxycytidine 5'-triphosphate deaminase</fullName>
        <ecNumber evidence="4">3.5.4.13</ecNumber>
    </submittedName>
</protein>
<dbReference type="Pfam" id="PF22569">
    <property type="entry name" value="DCD_C"/>
    <property type="match status" value="1"/>
</dbReference>
<dbReference type="EC" id="3.5.4.13" evidence="4"/>
<gene>
    <name evidence="4" type="ORF">ACFFRE_06940</name>
</gene>
<dbReference type="PANTHER" id="PTHR42680:SF3">
    <property type="entry name" value="DCTP DEAMINASE"/>
    <property type="match status" value="1"/>
</dbReference>
<feature type="domain" description="2'-deoxycytidine 5'-triphosphate deaminase N-terminal" evidence="2">
    <location>
        <begin position="26"/>
        <end position="189"/>
    </location>
</feature>
<feature type="domain" description="2'-deoxycytidine 5'-triphosphate deaminase C-terminal" evidence="3">
    <location>
        <begin position="195"/>
        <end position="391"/>
    </location>
</feature>
<accession>A0ABV6C4X7</accession>
<dbReference type="SUPFAM" id="SSF51283">
    <property type="entry name" value="dUTPase-like"/>
    <property type="match status" value="2"/>
</dbReference>
<dbReference type="Gene3D" id="2.70.40.10">
    <property type="match status" value="2"/>
</dbReference>
<reference evidence="4 5" key="1">
    <citation type="submission" date="2024-09" db="EMBL/GenBank/DDBJ databases">
        <authorList>
            <person name="Sun Q."/>
            <person name="Mori K."/>
        </authorList>
    </citation>
    <scope>NUCLEOTIDE SEQUENCE [LARGE SCALE GENOMIC DNA]</scope>
    <source>
        <strain evidence="4 5">JCM 15389</strain>
    </source>
</reference>
<evidence type="ECO:0000313" key="4">
    <source>
        <dbReference type="EMBL" id="MFC0081881.1"/>
    </source>
</evidence>
<dbReference type="InterPro" id="IPR010550">
    <property type="entry name" value="DCD_N"/>
</dbReference>
<dbReference type="Proteomes" id="UP001589788">
    <property type="component" value="Unassembled WGS sequence"/>
</dbReference>
<evidence type="ECO:0000259" key="3">
    <source>
        <dbReference type="Pfam" id="PF22569"/>
    </source>
</evidence>
<dbReference type="GO" id="GO:0008829">
    <property type="term" value="F:dCTP deaminase activity"/>
    <property type="evidence" value="ECO:0007669"/>
    <property type="project" value="UniProtKB-EC"/>
</dbReference>
<keyword evidence="5" id="KW-1185">Reference proteome</keyword>
<dbReference type="NCBIfam" id="NF005734">
    <property type="entry name" value="PRK07559.1"/>
    <property type="match status" value="1"/>
</dbReference>
<proteinExistence type="predicted"/>
<evidence type="ECO:0000259" key="2">
    <source>
        <dbReference type="Pfam" id="PF06559"/>
    </source>
</evidence>
<evidence type="ECO:0000256" key="1">
    <source>
        <dbReference type="SAM" id="MobiDB-lite"/>
    </source>
</evidence>
<dbReference type="EMBL" id="JBHLYQ010000054">
    <property type="protein sequence ID" value="MFC0081881.1"/>
    <property type="molecule type" value="Genomic_DNA"/>
</dbReference>
<name>A0ABV6C4X7_9ACTN</name>
<dbReference type="Pfam" id="PF06559">
    <property type="entry name" value="DCD_N"/>
    <property type="match status" value="1"/>
</dbReference>
<organism evidence="4 5">
    <name type="scientific">Aciditerrimonas ferrireducens</name>
    <dbReference type="NCBI Taxonomy" id="667306"/>
    <lineage>
        <taxon>Bacteria</taxon>
        <taxon>Bacillati</taxon>
        <taxon>Actinomycetota</taxon>
        <taxon>Acidimicrobiia</taxon>
        <taxon>Acidimicrobiales</taxon>
        <taxon>Acidimicrobiaceae</taxon>
        <taxon>Aciditerrimonas</taxon>
    </lineage>
</organism>
<keyword evidence="4" id="KW-0378">Hydrolase</keyword>
<dbReference type="InterPro" id="IPR053811">
    <property type="entry name" value="DCD_C"/>
</dbReference>
<sequence length="400" mass="43208">MPEPPGSAGPAADPTAPTPEWLPPGEGVLPAQLLEEALARGVVDAPADDPVPAANVQPASVDLRLGDRAVRLRCSFLPGDHEVLAKLEDYALDELDLRGRGAVLERGRPYLVALKERLALPARLHGRANPKSSTGRIDVFTRVITDGGRRFDEIAPGYHGGLYLEIVPLSFPIRVREDLSLNQLRLVAGRARLDDEALLALHRSQPLLLREGRAVPAEELLVADGLFLGLDLQGDPAGKVGYCARDSAPLLDLGTDQAVDPDLFFEPVRREKGDRIVLSPNRFYLLLSREAVCVPPGLAAEMTAYDPTSGELRSHYAGFFDPGFGWDPARGPVGSRAALEVRAHDVPFVVEDGQPVCKLTFERLLAEPRALYGSAVGSSYQGQRETLGKWFTGAHRPLGG</sequence>
<dbReference type="RefSeq" id="WP_377789202.1">
    <property type="nucleotide sequence ID" value="NZ_JBHLYQ010000054.1"/>
</dbReference>
<feature type="region of interest" description="Disordered" evidence="1">
    <location>
        <begin position="1"/>
        <end position="27"/>
    </location>
</feature>
<evidence type="ECO:0000313" key="5">
    <source>
        <dbReference type="Proteomes" id="UP001589788"/>
    </source>
</evidence>
<dbReference type="PANTHER" id="PTHR42680">
    <property type="entry name" value="DCTP DEAMINASE"/>
    <property type="match status" value="1"/>
</dbReference>
<dbReference type="InterPro" id="IPR036157">
    <property type="entry name" value="dUTPase-like_sf"/>
</dbReference>